<dbReference type="InterPro" id="IPR000888">
    <property type="entry name" value="RmlC-like"/>
</dbReference>
<dbReference type="GO" id="GO:0000271">
    <property type="term" value="P:polysaccharide biosynthetic process"/>
    <property type="evidence" value="ECO:0007669"/>
    <property type="project" value="TreeGrafter"/>
</dbReference>
<dbReference type="GO" id="GO:0005829">
    <property type="term" value="C:cytosol"/>
    <property type="evidence" value="ECO:0007669"/>
    <property type="project" value="TreeGrafter"/>
</dbReference>
<dbReference type="GO" id="GO:0019305">
    <property type="term" value="P:dTDP-rhamnose biosynthetic process"/>
    <property type="evidence" value="ECO:0007669"/>
    <property type="project" value="TreeGrafter"/>
</dbReference>
<gene>
    <name evidence="3" type="ORF">CO059_01765</name>
</gene>
<sequence>MRLLKGIRATTQDYSPKQKIDGLRLIELRRFVDDSGSFAELLRIGENGEAQAISGFSLLGGQTSCSEVEPGAVKAWHLHYKQVDVWCVLPGQRLLVGLWDLREDSPTANAKMRLVLGAGRAQLLVIPSGVAHGCANLSGDPVYIIYFINRQFNPDNPDEHRIRWNQAGKDFWEMKKE</sequence>
<dbReference type="Pfam" id="PF00908">
    <property type="entry name" value="dTDP_sugar_isom"/>
    <property type="match status" value="1"/>
</dbReference>
<dbReference type="AlphaFoldDB" id="A0A2M8EJ46"/>
<dbReference type="EMBL" id="PFSK01000021">
    <property type="protein sequence ID" value="PJC22756.1"/>
    <property type="molecule type" value="Genomic_DNA"/>
</dbReference>
<dbReference type="PANTHER" id="PTHR21047">
    <property type="entry name" value="DTDP-6-DEOXY-D-GLUCOSE-3,5 EPIMERASE"/>
    <property type="match status" value="1"/>
</dbReference>
<dbReference type="GO" id="GO:0008830">
    <property type="term" value="F:dTDP-4-dehydrorhamnose 3,5-epimerase activity"/>
    <property type="evidence" value="ECO:0007669"/>
    <property type="project" value="InterPro"/>
</dbReference>
<comment type="caution">
    <text evidence="3">The sequence shown here is derived from an EMBL/GenBank/DDBJ whole genome shotgun (WGS) entry which is preliminary data.</text>
</comment>
<evidence type="ECO:0000256" key="2">
    <source>
        <dbReference type="PIRSR" id="PIRSR600888-3"/>
    </source>
</evidence>
<feature type="active site" description="Proton acceptor" evidence="1">
    <location>
        <position position="77"/>
    </location>
</feature>
<keyword evidence="3" id="KW-0167">Capsid protein</keyword>
<accession>A0A2M8EJ46</accession>
<reference evidence="4" key="1">
    <citation type="submission" date="2017-09" db="EMBL/GenBank/DDBJ databases">
        <title>Depth-based differentiation of microbial function through sediment-hosted aquifers and enrichment of novel symbionts in the deep terrestrial subsurface.</title>
        <authorList>
            <person name="Probst A.J."/>
            <person name="Ladd B."/>
            <person name="Jarett J.K."/>
            <person name="Geller-Mcgrath D.E."/>
            <person name="Sieber C.M.K."/>
            <person name="Emerson J.B."/>
            <person name="Anantharaman K."/>
            <person name="Thomas B.C."/>
            <person name="Malmstrom R."/>
            <person name="Stieglmeier M."/>
            <person name="Klingl A."/>
            <person name="Woyke T."/>
            <person name="Ryan C.M."/>
            <person name="Banfield J.F."/>
        </authorList>
    </citation>
    <scope>NUCLEOTIDE SEQUENCE [LARGE SCALE GENOMIC DNA]</scope>
</reference>
<name>A0A2M8EJ46_UNCKA</name>
<evidence type="ECO:0000313" key="3">
    <source>
        <dbReference type="EMBL" id="PJC22756.1"/>
    </source>
</evidence>
<dbReference type="PANTHER" id="PTHR21047:SF2">
    <property type="entry name" value="THYMIDINE DIPHOSPHO-4-KETO-RHAMNOSE 3,5-EPIMERASE"/>
    <property type="match status" value="1"/>
</dbReference>
<evidence type="ECO:0000313" key="4">
    <source>
        <dbReference type="Proteomes" id="UP000228781"/>
    </source>
</evidence>
<feature type="active site" description="Proton donor" evidence="1">
    <location>
        <position position="146"/>
    </location>
</feature>
<proteinExistence type="predicted"/>
<dbReference type="InterPro" id="IPR011051">
    <property type="entry name" value="RmlC_Cupin_sf"/>
</dbReference>
<evidence type="ECO:0000256" key="1">
    <source>
        <dbReference type="PIRSR" id="PIRSR600888-1"/>
    </source>
</evidence>
<feature type="site" description="Participates in a stacking interaction with the thymidine ring of dTDP-4-oxo-6-deoxyglucose" evidence="2">
    <location>
        <position position="152"/>
    </location>
</feature>
<protein>
    <submittedName>
        <fullName evidence="3">Spore coat protein</fullName>
    </submittedName>
</protein>
<dbReference type="Gene3D" id="2.60.120.10">
    <property type="entry name" value="Jelly Rolls"/>
    <property type="match status" value="1"/>
</dbReference>
<organism evidence="3 4">
    <name type="scientific">candidate division WWE3 bacterium CG_4_9_14_0_2_um_filter_48_10</name>
    <dbReference type="NCBI Taxonomy" id="1975078"/>
    <lineage>
        <taxon>Bacteria</taxon>
        <taxon>Katanobacteria</taxon>
    </lineage>
</organism>
<dbReference type="SUPFAM" id="SSF51182">
    <property type="entry name" value="RmlC-like cupins"/>
    <property type="match status" value="1"/>
</dbReference>
<dbReference type="Proteomes" id="UP000228781">
    <property type="component" value="Unassembled WGS sequence"/>
</dbReference>
<keyword evidence="3" id="KW-0946">Virion</keyword>
<dbReference type="InterPro" id="IPR014710">
    <property type="entry name" value="RmlC-like_jellyroll"/>
</dbReference>